<dbReference type="AlphaFoldDB" id="A0A9P6LCZ4"/>
<protein>
    <submittedName>
        <fullName evidence="4">Nad dependent epimerase</fullName>
    </submittedName>
</protein>
<accession>A0A9P6LCZ4</accession>
<dbReference type="InterPro" id="IPR036291">
    <property type="entry name" value="NAD(P)-bd_dom_sf"/>
</dbReference>
<evidence type="ECO:0000256" key="1">
    <source>
        <dbReference type="ARBA" id="ARBA00023002"/>
    </source>
</evidence>
<sequence>MYSDRKSILVTGANGYLALHVIKEALSKGYDVRGTVRSQKAADKVRATFPADYGARLATTFVEDLTKPDNFRDAFDNNTVGVIHVASPVHGHVEDNVRDMLDPAIKGAVGIMKASKLYAGPSFQRVVHTSSFAAMLDVSKDPRVGYVYDESDWNPTTFEEAATIQDHVALYVASKALSEKAVWDWVKDNKPDFDIACLNPATVFGPHLEPLKNLDEVTSTSKLLWNLVDAKEIPKLLWAGAIDVRDTAAMLVAALKTPAAGGQRFLLAHHFDWQTAADVAREQLSEEIAERIPVGIPGTGKAWALDSLYQVNGRKAVDVLGIEYRPVSETVKDTLEQFFEVERSTRS</sequence>
<dbReference type="OrthoDB" id="2735536at2759"/>
<reference evidence="4" key="1">
    <citation type="submission" date="2020-03" db="EMBL/GenBank/DDBJ databases">
        <authorList>
            <person name="He L."/>
        </authorList>
    </citation>
    <scope>NUCLEOTIDE SEQUENCE</scope>
    <source>
        <strain evidence="4">CkLH20</strain>
    </source>
</reference>
<dbReference type="GeneID" id="62168112"/>
<evidence type="ECO:0000313" key="4">
    <source>
        <dbReference type="EMBL" id="KAF9870239.1"/>
    </source>
</evidence>
<comment type="caution">
    <text evidence="4">The sequence shown here is derived from an EMBL/GenBank/DDBJ whole genome shotgun (WGS) entry which is preliminary data.</text>
</comment>
<dbReference type="InterPro" id="IPR050425">
    <property type="entry name" value="NAD(P)_dehydrat-like"/>
</dbReference>
<feature type="domain" description="NAD-dependent epimerase/dehydratase" evidence="3">
    <location>
        <begin position="8"/>
        <end position="263"/>
    </location>
</feature>
<dbReference type="InterPro" id="IPR001509">
    <property type="entry name" value="Epimerase_deHydtase"/>
</dbReference>
<dbReference type="Pfam" id="PF01370">
    <property type="entry name" value="Epimerase"/>
    <property type="match status" value="1"/>
</dbReference>
<proteinExistence type="inferred from homology"/>
<gene>
    <name evidence="4" type="ORF">CkaCkLH20_12325</name>
</gene>
<name>A0A9P6LCZ4_9PEZI</name>
<evidence type="ECO:0000259" key="3">
    <source>
        <dbReference type="Pfam" id="PF01370"/>
    </source>
</evidence>
<dbReference type="EMBL" id="JAATWM020000057">
    <property type="protein sequence ID" value="KAF9870239.1"/>
    <property type="molecule type" value="Genomic_DNA"/>
</dbReference>
<organism evidence="4 5">
    <name type="scientific">Colletotrichum karsti</name>
    <dbReference type="NCBI Taxonomy" id="1095194"/>
    <lineage>
        <taxon>Eukaryota</taxon>
        <taxon>Fungi</taxon>
        <taxon>Dikarya</taxon>
        <taxon>Ascomycota</taxon>
        <taxon>Pezizomycotina</taxon>
        <taxon>Sordariomycetes</taxon>
        <taxon>Hypocreomycetidae</taxon>
        <taxon>Glomerellales</taxon>
        <taxon>Glomerellaceae</taxon>
        <taxon>Colletotrichum</taxon>
        <taxon>Colletotrichum boninense species complex</taxon>
    </lineage>
</organism>
<evidence type="ECO:0000313" key="5">
    <source>
        <dbReference type="Proteomes" id="UP000781932"/>
    </source>
</evidence>
<dbReference type="SUPFAM" id="SSF51735">
    <property type="entry name" value="NAD(P)-binding Rossmann-fold domains"/>
    <property type="match status" value="1"/>
</dbReference>
<comment type="similarity">
    <text evidence="2">Belongs to the NAD(P)-dependent epimerase/dehydratase family. Dihydroflavonol-4-reductase subfamily.</text>
</comment>
<dbReference type="Gene3D" id="3.40.50.720">
    <property type="entry name" value="NAD(P)-binding Rossmann-like Domain"/>
    <property type="match status" value="1"/>
</dbReference>
<dbReference type="Proteomes" id="UP000781932">
    <property type="component" value="Unassembled WGS sequence"/>
</dbReference>
<dbReference type="RefSeq" id="XP_038739700.1">
    <property type="nucleotide sequence ID" value="XM_038895038.1"/>
</dbReference>
<dbReference type="PANTHER" id="PTHR10366:SF564">
    <property type="entry name" value="STEROL-4-ALPHA-CARBOXYLATE 3-DEHYDROGENASE, DECARBOXYLATING"/>
    <property type="match status" value="1"/>
</dbReference>
<keyword evidence="5" id="KW-1185">Reference proteome</keyword>
<dbReference type="GO" id="GO:0016616">
    <property type="term" value="F:oxidoreductase activity, acting on the CH-OH group of donors, NAD or NADP as acceptor"/>
    <property type="evidence" value="ECO:0007669"/>
    <property type="project" value="TreeGrafter"/>
</dbReference>
<reference evidence="4" key="2">
    <citation type="submission" date="2020-11" db="EMBL/GenBank/DDBJ databases">
        <title>Whole genome sequencing of Colletotrichum sp.</title>
        <authorList>
            <person name="Li H."/>
        </authorList>
    </citation>
    <scope>NUCLEOTIDE SEQUENCE</scope>
    <source>
        <strain evidence="4">CkLH20</strain>
    </source>
</reference>
<dbReference type="PANTHER" id="PTHR10366">
    <property type="entry name" value="NAD DEPENDENT EPIMERASE/DEHYDRATASE"/>
    <property type="match status" value="1"/>
</dbReference>
<evidence type="ECO:0000256" key="2">
    <source>
        <dbReference type="ARBA" id="ARBA00023445"/>
    </source>
</evidence>
<keyword evidence="1" id="KW-0560">Oxidoreductase</keyword>